<dbReference type="InterPro" id="IPR013094">
    <property type="entry name" value="AB_hydrolase_3"/>
</dbReference>
<keyword evidence="2" id="KW-0812">Transmembrane</keyword>
<evidence type="ECO:0000313" key="4">
    <source>
        <dbReference type="EMBL" id="CAG9981319.1"/>
    </source>
</evidence>
<feature type="transmembrane region" description="Helical" evidence="2">
    <location>
        <begin position="12"/>
        <end position="29"/>
    </location>
</feature>
<reference evidence="4" key="1">
    <citation type="submission" date="2021-10" db="EMBL/GenBank/DDBJ databases">
        <authorList>
            <person name="Piombo E."/>
        </authorList>
    </citation>
    <scope>NUCLEOTIDE SEQUENCE</scope>
</reference>
<evidence type="ECO:0000259" key="3">
    <source>
        <dbReference type="Pfam" id="PF07859"/>
    </source>
</evidence>
<organism evidence="4 5">
    <name type="scientific">Clonostachys byssicola</name>
    <dbReference type="NCBI Taxonomy" id="160290"/>
    <lineage>
        <taxon>Eukaryota</taxon>
        <taxon>Fungi</taxon>
        <taxon>Dikarya</taxon>
        <taxon>Ascomycota</taxon>
        <taxon>Pezizomycotina</taxon>
        <taxon>Sordariomycetes</taxon>
        <taxon>Hypocreomycetidae</taxon>
        <taxon>Hypocreales</taxon>
        <taxon>Bionectriaceae</taxon>
        <taxon>Clonostachys</taxon>
    </lineage>
</organism>
<dbReference type="PANTHER" id="PTHR48081">
    <property type="entry name" value="AB HYDROLASE SUPERFAMILY PROTEIN C4A8.06C"/>
    <property type="match status" value="1"/>
</dbReference>
<dbReference type="PANTHER" id="PTHR48081:SF8">
    <property type="entry name" value="ALPHA_BETA HYDROLASE FOLD-3 DOMAIN-CONTAINING PROTEIN-RELATED"/>
    <property type="match status" value="1"/>
</dbReference>
<dbReference type="AlphaFoldDB" id="A0A9N9UAY1"/>
<sequence>MAPVWSGQPFKAAYIAFALLIKIPVLLVLSPRFFFPIFRPLPTLTFRITLFARLVREYILFQAQTRSNDKSAVETSQSKAKDRFAKAQTGDTTLYTAILEATPIIKPTEVGGLWYPGPPPSPADLKDERVVLHFPGGAFVIACGSDMNGRMFSPFVVNDLKASRLFVAQYRVAEGPSTRFPAALQDLVTFYNYILSLGYRPCNVLVSGDSAAGNLTIGLVRYLEQTAVLPLPAGAMLWSPWTHVTESAGQDYLKETNANADILTPEVLQWGADAYLPDNWSSKEVLPYVSPLHHPFPNSVPFFVHSGKAEGFRDTIRAFVEEMSEVEGNRVRLHETDMAPHNSAFSHLATGLTAAIQRAFEDARDFFNDQA</sequence>
<evidence type="ECO:0000313" key="5">
    <source>
        <dbReference type="Proteomes" id="UP000754883"/>
    </source>
</evidence>
<keyword evidence="1" id="KW-0378">Hydrolase</keyword>
<accession>A0A9N9UAY1</accession>
<dbReference type="SUPFAM" id="SSF53474">
    <property type="entry name" value="alpha/beta-Hydrolases"/>
    <property type="match status" value="1"/>
</dbReference>
<name>A0A9N9UAY1_9HYPO</name>
<evidence type="ECO:0000256" key="1">
    <source>
        <dbReference type="ARBA" id="ARBA00022801"/>
    </source>
</evidence>
<proteinExistence type="predicted"/>
<dbReference type="OrthoDB" id="2152029at2759"/>
<dbReference type="GO" id="GO:0016787">
    <property type="term" value="F:hydrolase activity"/>
    <property type="evidence" value="ECO:0007669"/>
    <property type="project" value="UniProtKB-KW"/>
</dbReference>
<keyword evidence="2" id="KW-1133">Transmembrane helix</keyword>
<keyword evidence="5" id="KW-1185">Reference proteome</keyword>
<dbReference type="Proteomes" id="UP000754883">
    <property type="component" value="Unassembled WGS sequence"/>
</dbReference>
<keyword evidence="2" id="KW-0472">Membrane</keyword>
<feature type="domain" description="Alpha/beta hydrolase fold-3" evidence="3">
    <location>
        <begin position="131"/>
        <end position="342"/>
    </location>
</feature>
<comment type="caution">
    <text evidence="4">The sequence shown here is derived from an EMBL/GenBank/DDBJ whole genome shotgun (WGS) entry which is preliminary data.</text>
</comment>
<gene>
    <name evidence="4" type="ORF">CBYS24578_00008303</name>
</gene>
<dbReference type="EMBL" id="CABFNO020001323">
    <property type="protein sequence ID" value="CAG9981319.1"/>
    <property type="molecule type" value="Genomic_DNA"/>
</dbReference>
<protein>
    <recommendedName>
        <fullName evidence="3">Alpha/beta hydrolase fold-3 domain-containing protein</fullName>
    </recommendedName>
</protein>
<dbReference type="InterPro" id="IPR050300">
    <property type="entry name" value="GDXG_lipolytic_enzyme"/>
</dbReference>
<evidence type="ECO:0000256" key="2">
    <source>
        <dbReference type="SAM" id="Phobius"/>
    </source>
</evidence>
<dbReference type="Gene3D" id="3.40.50.1820">
    <property type="entry name" value="alpha/beta hydrolase"/>
    <property type="match status" value="1"/>
</dbReference>
<dbReference type="InterPro" id="IPR029058">
    <property type="entry name" value="AB_hydrolase_fold"/>
</dbReference>
<dbReference type="Pfam" id="PF07859">
    <property type="entry name" value="Abhydrolase_3"/>
    <property type="match status" value="1"/>
</dbReference>